<protein>
    <submittedName>
        <fullName evidence="1">Uncharacterized protein</fullName>
    </submittedName>
</protein>
<dbReference type="AlphaFoldDB" id="A0A2M6W7J2"/>
<organism evidence="1 2">
    <name type="scientific">Candidatus Magasanikbacteria bacterium CG10_big_fil_rev_8_21_14_0_10_36_32</name>
    <dbReference type="NCBI Taxonomy" id="1974646"/>
    <lineage>
        <taxon>Bacteria</taxon>
        <taxon>Candidatus Magasanikiibacteriota</taxon>
    </lineage>
</organism>
<dbReference type="Proteomes" id="UP000231426">
    <property type="component" value="Unassembled WGS sequence"/>
</dbReference>
<comment type="caution">
    <text evidence="1">The sequence shown here is derived from an EMBL/GenBank/DDBJ whole genome shotgun (WGS) entry which is preliminary data.</text>
</comment>
<accession>A0A2M6W7J2</accession>
<sequence>MASIVRQLNDTELREKNLVYFGFDTQEMEGFWNALHEYFNEASPSDDRQYWWSFFRWYTDATWQDMTRIDRDVFERIAVGRQIPMALILGFDVWNRIMAYLSLKGLDEEDTQNLYVKIRVAFLNSEAIVGYGKGNSEIKIVDLIKELTLINSRGRDSMAMAEFYEKIKNLLFPSNDSWLKEFIDVDYKEAVMKMVDLMDFFITVESDDLPGIMDMYLHSELYPTASTVAPTSAKQVQSISFNQPETVKEKKVVLPAKKTEVKAIVSTPTPIPPKPVKPPVPSYLDIKKEVNLVFKKDQDGEFVDLDGVLNKLSELAVKYSDNKIAELYYFDEKENKFKWGV</sequence>
<evidence type="ECO:0000313" key="2">
    <source>
        <dbReference type="Proteomes" id="UP000231426"/>
    </source>
</evidence>
<gene>
    <name evidence="1" type="ORF">COU29_00550</name>
</gene>
<reference evidence="2" key="1">
    <citation type="submission" date="2017-09" db="EMBL/GenBank/DDBJ databases">
        <title>Depth-based differentiation of microbial function through sediment-hosted aquifers and enrichment of novel symbionts in the deep terrestrial subsurface.</title>
        <authorList>
            <person name="Probst A.J."/>
            <person name="Ladd B."/>
            <person name="Jarett J.K."/>
            <person name="Geller-Mcgrath D.E."/>
            <person name="Sieber C.M.K."/>
            <person name="Emerson J.B."/>
            <person name="Anantharaman K."/>
            <person name="Thomas B.C."/>
            <person name="Malmstrom R."/>
            <person name="Stieglmeier M."/>
            <person name="Klingl A."/>
            <person name="Woyke T."/>
            <person name="Ryan C.M."/>
            <person name="Banfield J.F."/>
        </authorList>
    </citation>
    <scope>NUCLEOTIDE SEQUENCE [LARGE SCALE GENOMIC DNA]</scope>
</reference>
<evidence type="ECO:0000313" key="1">
    <source>
        <dbReference type="EMBL" id="PIT88727.1"/>
    </source>
</evidence>
<dbReference type="EMBL" id="PFBV01000002">
    <property type="protein sequence ID" value="PIT88727.1"/>
    <property type="molecule type" value="Genomic_DNA"/>
</dbReference>
<proteinExistence type="predicted"/>
<name>A0A2M6W7J2_9BACT</name>